<dbReference type="AlphaFoldDB" id="A0A934UWU4"/>
<sequence>MTRNRTLRAFAATAATVLTLASLAGCTAPGDAENVLPHQASEAPSPRVAPAPTLERSPAPGIVDARDDTPVSEPPQAARTGLRIPSCDDLIPPVRVASISGHADFVNATELVDPAEFTTLLPPITLDAYTNALQQRFCAWGVPQSDVSDVVFIAELSISARNALLTALDGSEFVRGEFDGVTTFQGIHRDGVHESFWWLAFPGTAMIIGHSKDPEHRTASAVAAAMIAANSVKK</sequence>
<comment type="caution">
    <text evidence="3">The sequence shown here is derived from an EMBL/GenBank/DDBJ whole genome shotgun (WGS) entry which is preliminary data.</text>
</comment>
<evidence type="ECO:0008006" key="5">
    <source>
        <dbReference type="Google" id="ProtNLM"/>
    </source>
</evidence>
<proteinExistence type="predicted"/>
<dbReference type="PROSITE" id="PS51257">
    <property type="entry name" value="PROKAR_LIPOPROTEIN"/>
    <property type="match status" value="1"/>
</dbReference>
<accession>A0A934UWU4</accession>
<organism evidence="3 4">
    <name type="scientific">Leucobacter edaphi</name>
    <dbReference type="NCBI Taxonomy" id="2796472"/>
    <lineage>
        <taxon>Bacteria</taxon>
        <taxon>Bacillati</taxon>
        <taxon>Actinomycetota</taxon>
        <taxon>Actinomycetes</taxon>
        <taxon>Micrococcales</taxon>
        <taxon>Microbacteriaceae</taxon>
        <taxon>Leucobacter</taxon>
    </lineage>
</organism>
<evidence type="ECO:0000313" key="4">
    <source>
        <dbReference type="Proteomes" id="UP000618733"/>
    </source>
</evidence>
<keyword evidence="2" id="KW-0732">Signal</keyword>
<protein>
    <recommendedName>
        <fullName evidence="5">DUF3558 domain-containing protein</fullName>
    </recommendedName>
</protein>
<feature type="region of interest" description="Disordered" evidence="1">
    <location>
        <begin position="34"/>
        <end position="84"/>
    </location>
</feature>
<evidence type="ECO:0000256" key="1">
    <source>
        <dbReference type="SAM" id="MobiDB-lite"/>
    </source>
</evidence>
<keyword evidence="4" id="KW-1185">Reference proteome</keyword>
<evidence type="ECO:0000313" key="3">
    <source>
        <dbReference type="EMBL" id="MBK0420633.1"/>
    </source>
</evidence>
<gene>
    <name evidence="3" type="ORF">JD292_00880</name>
</gene>
<name>A0A934UWU4_9MICO</name>
<reference evidence="3" key="1">
    <citation type="submission" date="2020-12" db="EMBL/GenBank/DDBJ databases">
        <title>Leucobacter sp. CAS2, isolated from Chromium sludge.</title>
        <authorList>
            <person name="Xu Z."/>
        </authorList>
    </citation>
    <scope>NUCLEOTIDE SEQUENCE</scope>
    <source>
        <strain evidence="3">CSA2</strain>
    </source>
</reference>
<dbReference type="EMBL" id="JAEHOI010000001">
    <property type="protein sequence ID" value="MBK0420633.1"/>
    <property type="molecule type" value="Genomic_DNA"/>
</dbReference>
<feature type="chain" id="PRO_5039478266" description="DUF3558 domain-containing protein" evidence="2">
    <location>
        <begin position="25"/>
        <end position="234"/>
    </location>
</feature>
<evidence type="ECO:0000256" key="2">
    <source>
        <dbReference type="SAM" id="SignalP"/>
    </source>
</evidence>
<dbReference type="Proteomes" id="UP000618733">
    <property type="component" value="Unassembled WGS sequence"/>
</dbReference>
<feature type="signal peptide" evidence="2">
    <location>
        <begin position="1"/>
        <end position="24"/>
    </location>
</feature>
<dbReference type="RefSeq" id="WP_200130845.1">
    <property type="nucleotide sequence ID" value="NZ_JAEHOI010000001.1"/>
</dbReference>